<feature type="compositionally biased region" description="Acidic residues" evidence="1">
    <location>
        <begin position="298"/>
        <end position="309"/>
    </location>
</feature>
<evidence type="ECO:0000313" key="3">
    <source>
        <dbReference type="Proteomes" id="UP000602198"/>
    </source>
</evidence>
<gene>
    <name evidence="2" type="ORF">JK358_12325</name>
</gene>
<name>A0ABS1M3D6_9NOCA</name>
<feature type="compositionally biased region" description="Gly residues" evidence="1">
    <location>
        <begin position="330"/>
        <end position="349"/>
    </location>
</feature>
<dbReference type="EMBL" id="JAERRJ010000004">
    <property type="protein sequence ID" value="MBL1075178.1"/>
    <property type="molecule type" value="Genomic_DNA"/>
</dbReference>
<evidence type="ECO:0000256" key="1">
    <source>
        <dbReference type="SAM" id="MobiDB-lite"/>
    </source>
</evidence>
<feature type="compositionally biased region" description="Polar residues" evidence="1">
    <location>
        <begin position="350"/>
        <end position="389"/>
    </location>
</feature>
<organism evidence="2 3">
    <name type="scientific">Nocardia acididurans</name>
    <dbReference type="NCBI Taxonomy" id="2802282"/>
    <lineage>
        <taxon>Bacteria</taxon>
        <taxon>Bacillati</taxon>
        <taxon>Actinomycetota</taxon>
        <taxon>Actinomycetes</taxon>
        <taxon>Mycobacteriales</taxon>
        <taxon>Nocardiaceae</taxon>
        <taxon>Nocardia</taxon>
    </lineage>
</organism>
<evidence type="ECO:0008006" key="4">
    <source>
        <dbReference type="Google" id="ProtNLM"/>
    </source>
</evidence>
<comment type="caution">
    <text evidence="2">The sequence shown here is derived from an EMBL/GenBank/DDBJ whole genome shotgun (WGS) entry which is preliminary data.</text>
</comment>
<keyword evidence="3" id="KW-1185">Reference proteome</keyword>
<accession>A0ABS1M3D6</accession>
<reference evidence="2 3" key="1">
    <citation type="submission" date="2021-01" db="EMBL/GenBank/DDBJ databases">
        <title>WGS of actinomycetes isolated from Thailand.</title>
        <authorList>
            <person name="Thawai C."/>
        </authorList>
    </citation>
    <scope>NUCLEOTIDE SEQUENCE [LARGE SCALE GENOMIC DNA]</scope>
    <source>
        <strain evidence="2 3">LPG 2</strain>
    </source>
</reference>
<protein>
    <recommendedName>
        <fullName evidence="4">ESX-1 secretion-associated protein EspA/EspE-like domain-containing protein</fullName>
    </recommendedName>
</protein>
<sequence>MTEQNPTVLEALQASPVAPMLDMPVADVLSTVGLPQLPQLPTFSLPDLSGLQMPELPTIDLTTLIQPAVDLLSSFGTGTLDALGDFDPSAILSGVADVLTSVITQSESSISKVSNTWIGDAANSAAQQSQQVVTDSVNVATQGQQQKVILLVAQGVVAQGYAEASAVIAKFIAQLTASITLLATPAGLPMLITTATQAIGEVAVIAAKTQAQLSVHTVEMISAGTKLMVAGAPIGSNIAQLTNMVNAAIQPLTSVAPSVATQVLEKGATVVSSGTEVVSEAVTQGGNVISNLLSTDTTTDDTTTDDTTTDDTTVTDDSGLTTVTDDTTDAGGGGGVVGTGVPATGGGTGSPASQLASRLPTESTGTGSGQSASRVKESSTTTTRASSPMMSPMGAGAGAARAGDAGEAGAADRANLVTAAHGDEVVGQIDGVSIPVVGAAEPIEDLPDKALTL</sequence>
<feature type="region of interest" description="Disordered" evidence="1">
    <location>
        <begin position="293"/>
        <end position="404"/>
    </location>
</feature>
<dbReference type="RefSeq" id="WP_201946928.1">
    <property type="nucleotide sequence ID" value="NZ_JAERRJ010000004.1"/>
</dbReference>
<dbReference type="Proteomes" id="UP000602198">
    <property type="component" value="Unassembled WGS sequence"/>
</dbReference>
<proteinExistence type="predicted"/>
<feature type="compositionally biased region" description="Low complexity" evidence="1">
    <location>
        <begin position="310"/>
        <end position="325"/>
    </location>
</feature>
<evidence type="ECO:0000313" key="2">
    <source>
        <dbReference type="EMBL" id="MBL1075178.1"/>
    </source>
</evidence>